<reference evidence="3" key="1">
    <citation type="submission" date="2016-10" db="EMBL/GenBank/DDBJ databases">
        <authorList>
            <person name="Varghese N."/>
            <person name="Submissions S."/>
        </authorList>
    </citation>
    <scope>NUCLEOTIDE SEQUENCE [LARGE SCALE GENOMIC DNA]</scope>
    <source>
        <strain evidence="3">DSM 24767</strain>
    </source>
</reference>
<organism evidence="2 3">
    <name type="scientific">Natronobacterium texcoconense</name>
    <dbReference type="NCBI Taxonomy" id="1095778"/>
    <lineage>
        <taxon>Archaea</taxon>
        <taxon>Methanobacteriati</taxon>
        <taxon>Methanobacteriota</taxon>
        <taxon>Stenosarchaea group</taxon>
        <taxon>Halobacteria</taxon>
        <taxon>Halobacteriales</taxon>
        <taxon>Natrialbaceae</taxon>
        <taxon>Natronobacterium</taxon>
    </lineage>
</organism>
<dbReference type="STRING" id="1095778.SAMN04489842_1126"/>
<gene>
    <name evidence="2" type="ORF">SAMN04489842_1126</name>
</gene>
<keyword evidence="1" id="KW-0812">Transmembrane</keyword>
<keyword evidence="1" id="KW-0472">Membrane</keyword>
<name>A0A1H1BRI1_NATTX</name>
<feature type="transmembrane region" description="Helical" evidence="1">
    <location>
        <begin position="74"/>
        <end position="92"/>
    </location>
</feature>
<keyword evidence="1" id="KW-1133">Transmembrane helix</keyword>
<dbReference type="EMBL" id="FNLC01000001">
    <property type="protein sequence ID" value="SDQ54508.1"/>
    <property type="molecule type" value="Genomic_DNA"/>
</dbReference>
<feature type="transmembrane region" description="Helical" evidence="1">
    <location>
        <begin position="51"/>
        <end position="68"/>
    </location>
</feature>
<evidence type="ECO:0000313" key="3">
    <source>
        <dbReference type="Proteomes" id="UP000198848"/>
    </source>
</evidence>
<dbReference type="RefSeq" id="WP_090378523.1">
    <property type="nucleotide sequence ID" value="NZ_FNLC01000001.1"/>
</dbReference>
<dbReference type="AlphaFoldDB" id="A0A1H1BRI1"/>
<dbReference type="Proteomes" id="UP000198848">
    <property type="component" value="Unassembled WGS sequence"/>
</dbReference>
<sequence length="107" mass="11524">MDRLDVVAAVGCLVLVVATWLLTLEAVVVAAAFAGFLLSLSVWRLYDGRPWEALGWFVWVWTAVTIVLELSTPTFVVAFVGTGVLGAMLLLGGRSGVLLDVWTVESE</sequence>
<evidence type="ECO:0000256" key="1">
    <source>
        <dbReference type="SAM" id="Phobius"/>
    </source>
</evidence>
<protein>
    <submittedName>
        <fullName evidence="2">Uncharacterized protein</fullName>
    </submittedName>
</protein>
<proteinExistence type="predicted"/>
<dbReference type="OrthoDB" id="206485at2157"/>
<keyword evidence="3" id="KW-1185">Reference proteome</keyword>
<evidence type="ECO:0000313" key="2">
    <source>
        <dbReference type="EMBL" id="SDQ54508.1"/>
    </source>
</evidence>
<feature type="transmembrane region" description="Helical" evidence="1">
    <location>
        <begin position="6"/>
        <end position="39"/>
    </location>
</feature>
<accession>A0A1H1BRI1</accession>